<evidence type="ECO:0000259" key="1">
    <source>
        <dbReference type="Pfam" id="PF04734"/>
    </source>
</evidence>
<name>A0A0L0DG84_THETB</name>
<dbReference type="OrthoDB" id="191371at2759"/>
<evidence type="ECO:0000313" key="3">
    <source>
        <dbReference type="Proteomes" id="UP000054408"/>
    </source>
</evidence>
<dbReference type="STRING" id="461836.A0A0L0DG84"/>
<gene>
    <name evidence="2" type="ORF">AMSG_07354</name>
</gene>
<dbReference type="RefSeq" id="XP_013756259.1">
    <property type="nucleotide sequence ID" value="XM_013900805.1"/>
</dbReference>
<reference evidence="2 3" key="1">
    <citation type="submission" date="2010-05" db="EMBL/GenBank/DDBJ databases">
        <title>The Genome Sequence of Thecamonas trahens ATCC 50062.</title>
        <authorList>
            <consortium name="The Broad Institute Genome Sequencing Platform"/>
            <person name="Russ C."/>
            <person name="Cuomo C."/>
            <person name="Shea T."/>
            <person name="Young S.K."/>
            <person name="Zeng Q."/>
            <person name="Koehrsen M."/>
            <person name="Haas B."/>
            <person name="Borodovsky M."/>
            <person name="Guigo R."/>
            <person name="Alvarado L."/>
            <person name="Berlin A."/>
            <person name="Bochicchio J."/>
            <person name="Borenstein D."/>
            <person name="Chapman S."/>
            <person name="Chen Z."/>
            <person name="Freedman E."/>
            <person name="Gellesch M."/>
            <person name="Goldberg J."/>
            <person name="Griggs A."/>
            <person name="Gujja S."/>
            <person name="Heilman E."/>
            <person name="Heiman D."/>
            <person name="Hepburn T."/>
            <person name="Howarth C."/>
            <person name="Jen D."/>
            <person name="Larson L."/>
            <person name="Mehta T."/>
            <person name="Park D."/>
            <person name="Pearson M."/>
            <person name="Roberts A."/>
            <person name="Saif S."/>
            <person name="Shenoy N."/>
            <person name="Sisk P."/>
            <person name="Stolte C."/>
            <person name="Sykes S."/>
            <person name="Thomson T."/>
            <person name="Walk T."/>
            <person name="White J."/>
            <person name="Yandava C."/>
            <person name="Burger G."/>
            <person name="Gray M.W."/>
            <person name="Holland P.W.H."/>
            <person name="King N."/>
            <person name="Lang F.B.F."/>
            <person name="Roger A.J."/>
            <person name="Ruiz-Trillo I."/>
            <person name="Lander E."/>
            <person name="Nusbaum C."/>
        </authorList>
    </citation>
    <scope>NUCLEOTIDE SEQUENCE [LARGE SCALE GENOMIC DNA]</scope>
    <source>
        <strain evidence="2 3">ATCC 50062</strain>
    </source>
</reference>
<dbReference type="GeneID" id="25566286"/>
<feature type="domain" description="Neutral/alkaline non-lysosomal ceramidase N-terminal" evidence="1">
    <location>
        <begin position="29"/>
        <end position="68"/>
    </location>
</feature>
<evidence type="ECO:0000313" key="2">
    <source>
        <dbReference type="EMBL" id="KNC51339.1"/>
    </source>
</evidence>
<dbReference type="EMBL" id="GL349466">
    <property type="protein sequence ID" value="KNC51339.1"/>
    <property type="molecule type" value="Genomic_DNA"/>
</dbReference>
<protein>
    <recommendedName>
        <fullName evidence="1">Neutral/alkaline non-lysosomal ceramidase N-terminal domain-containing protein</fullName>
    </recommendedName>
</protein>
<organism evidence="2 3">
    <name type="scientific">Thecamonas trahens ATCC 50062</name>
    <dbReference type="NCBI Taxonomy" id="461836"/>
    <lineage>
        <taxon>Eukaryota</taxon>
        <taxon>Apusozoa</taxon>
        <taxon>Apusomonadida</taxon>
        <taxon>Apusomonadidae</taxon>
        <taxon>Thecamonas</taxon>
    </lineage>
</organism>
<keyword evidence="3" id="KW-1185">Reference proteome</keyword>
<accession>A0A0L0DG84</accession>
<dbReference type="InterPro" id="IPR031329">
    <property type="entry name" value="NEUT/ALK_ceramidase_N"/>
</dbReference>
<proteinExistence type="predicted"/>
<dbReference type="AlphaFoldDB" id="A0A0L0DG84"/>
<dbReference type="Proteomes" id="UP000054408">
    <property type="component" value="Unassembled WGS sequence"/>
</dbReference>
<dbReference type="Pfam" id="PF04734">
    <property type="entry name" value="Ceramidase_alk"/>
    <property type="match status" value="1"/>
</dbReference>
<sequence>MGLATTTRGLHAKVSSMAVVAVVAARVTFGRGIRDVTGPATEVDFMGYAEPSQTGGGLHFRLHARAMVF</sequence>